<dbReference type="EMBL" id="CAMXCT020002446">
    <property type="protein sequence ID" value="CAL1151576.1"/>
    <property type="molecule type" value="Genomic_DNA"/>
</dbReference>
<evidence type="ECO:0000256" key="1">
    <source>
        <dbReference type="SAM" id="Coils"/>
    </source>
</evidence>
<comment type="caution">
    <text evidence="3">The sequence shown here is derived from an EMBL/GenBank/DDBJ whole genome shotgun (WGS) entry which is preliminary data.</text>
</comment>
<evidence type="ECO:0000313" key="5">
    <source>
        <dbReference type="Proteomes" id="UP001152797"/>
    </source>
</evidence>
<keyword evidence="1" id="KW-0175">Coiled coil</keyword>
<evidence type="ECO:0000313" key="3">
    <source>
        <dbReference type="EMBL" id="CAI3998201.1"/>
    </source>
</evidence>
<sequence length="562" mass="63562">MDPVKLPPARGDEISRPWSRDSHRYLQDSALKFGEDAHREYDRLAISQPSTAPTVTPPKGRVSSMTQREDEQLMRSSFLAEASDCIRSLQAVFESANATTFVSRFDDWRKIDLKATAQMQQHVKTLQNLNELMADFLQRCSAVEVFQDFHATMADLSTSVREMHDFRDHFTSSIDEISKGIADRVFLQLSKEAEERSAWLHCQLEKHGEVQESLAATQRKMWHRLEAMGRTMENQLKATKETTDHLDVLNESHLSVKKDCKSLLDLQQGVFTTFQNSSEQQGALQDNIFATISKEMQSMNGYIFQSLGWNPETPAVVESLQSLESRFVQWESKTLQDMEDQRQEVARMENALRESEKSISKANQLREEGLSEQAALKDHLQKATSALKEMKVQLKDAQMISLLNSMKRLRDIEGRGNVKVDRQSGRVTPVRPIEFLPEAPPKEKGPFKVTFKDEADVLNVVADLLEVMVMFDSSVQLNVALKQGRGGDANSWQRLAERRAETLKEHLVKAGRSEESISICGCMGAASEFFGQLMDTEIFPPKPAPTKASPPSRSKSPAPKRK</sequence>
<dbReference type="OrthoDB" id="423044at2759"/>
<reference evidence="3" key="1">
    <citation type="submission" date="2022-10" db="EMBL/GenBank/DDBJ databases">
        <authorList>
            <person name="Chen Y."/>
            <person name="Dougan E. K."/>
            <person name="Chan C."/>
            <person name="Rhodes N."/>
            <person name="Thang M."/>
        </authorList>
    </citation>
    <scope>NUCLEOTIDE SEQUENCE</scope>
</reference>
<dbReference type="EMBL" id="CAMXCT010002446">
    <property type="protein sequence ID" value="CAI3998201.1"/>
    <property type="molecule type" value="Genomic_DNA"/>
</dbReference>
<gene>
    <name evidence="3" type="ORF">C1SCF055_LOCUS24518</name>
</gene>
<evidence type="ECO:0000313" key="4">
    <source>
        <dbReference type="EMBL" id="CAL4785513.1"/>
    </source>
</evidence>
<name>A0A9P1CXP5_9DINO</name>
<dbReference type="EMBL" id="CAMXCT030002446">
    <property type="protein sequence ID" value="CAL4785513.1"/>
    <property type="molecule type" value="Genomic_DNA"/>
</dbReference>
<feature type="coiled-coil region" evidence="1">
    <location>
        <begin position="331"/>
        <end position="400"/>
    </location>
</feature>
<feature type="compositionally biased region" description="Low complexity" evidence="2">
    <location>
        <begin position="545"/>
        <end position="562"/>
    </location>
</feature>
<feature type="region of interest" description="Disordered" evidence="2">
    <location>
        <begin position="539"/>
        <end position="562"/>
    </location>
</feature>
<reference evidence="4 5" key="2">
    <citation type="submission" date="2024-05" db="EMBL/GenBank/DDBJ databases">
        <authorList>
            <person name="Chen Y."/>
            <person name="Shah S."/>
            <person name="Dougan E. K."/>
            <person name="Thang M."/>
            <person name="Chan C."/>
        </authorList>
    </citation>
    <scope>NUCLEOTIDE SEQUENCE [LARGE SCALE GENOMIC DNA]</scope>
</reference>
<dbReference type="AlphaFoldDB" id="A0A9P1CXP5"/>
<protein>
    <submittedName>
        <fullName evidence="4">Beta-N-acetylhexosaminidase</fullName>
    </submittedName>
</protein>
<organism evidence="3">
    <name type="scientific">Cladocopium goreaui</name>
    <dbReference type="NCBI Taxonomy" id="2562237"/>
    <lineage>
        <taxon>Eukaryota</taxon>
        <taxon>Sar</taxon>
        <taxon>Alveolata</taxon>
        <taxon>Dinophyceae</taxon>
        <taxon>Suessiales</taxon>
        <taxon>Symbiodiniaceae</taxon>
        <taxon>Cladocopium</taxon>
    </lineage>
</organism>
<accession>A0A9P1CXP5</accession>
<keyword evidence="5" id="KW-1185">Reference proteome</keyword>
<evidence type="ECO:0000256" key="2">
    <source>
        <dbReference type="SAM" id="MobiDB-lite"/>
    </source>
</evidence>
<proteinExistence type="predicted"/>
<dbReference type="Proteomes" id="UP001152797">
    <property type="component" value="Unassembled WGS sequence"/>
</dbReference>